<evidence type="ECO:0000313" key="1">
    <source>
        <dbReference type="Proteomes" id="UP000887575"/>
    </source>
</evidence>
<protein>
    <submittedName>
        <fullName evidence="2">Uncharacterized protein</fullName>
    </submittedName>
</protein>
<sequence length="198" mass="23058">MDKLTLRMCSWNFSVKDDLINFELNWNPEVSIKSRSSTAFLIRITDWMSELHEYRMMFMLEMMSTFEIQIVESDRPIWLALFFADNGLHFLKNIQSNPTNPNCSYNFLVIGPPGKDADGDYPYYDWYEEKQELCDGTAIVTSQAYYDALHTPDAAYVLNRNIFCNEESIDVIVELIGILDDLPLNITCYDSERNIVNL</sequence>
<name>A0AAF3J508_9BILA</name>
<dbReference type="Proteomes" id="UP000887575">
    <property type="component" value="Unassembled WGS sequence"/>
</dbReference>
<proteinExistence type="predicted"/>
<keyword evidence="1" id="KW-1185">Reference proteome</keyword>
<dbReference type="AlphaFoldDB" id="A0AAF3J508"/>
<evidence type="ECO:0000313" key="2">
    <source>
        <dbReference type="WBParaSite" id="MBELARI_LOCUS16589"/>
    </source>
</evidence>
<accession>A0AAF3J508</accession>
<reference evidence="2" key="1">
    <citation type="submission" date="2024-02" db="UniProtKB">
        <authorList>
            <consortium name="WormBaseParasite"/>
        </authorList>
    </citation>
    <scope>IDENTIFICATION</scope>
</reference>
<organism evidence="1 2">
    <name type="scientific">Mesorhabditis belari</name>
    <dbReference type="NCBI Taxonomy" id="2138241"/>
    <lineage>
        <taxon>Eukaryota</taxon>
        <taxon>Metazoa</taxon>
        <taxon>Ecdysozoa</taxon>
        <taxon>Nematoda</taxon>
        <taxon>Chromadorea</taxon>
        <taxon>Rhabditida</taxon>
        <taxon>Rhabditina</taxon>
        <taxon>Rhabditomorpha</taxon>
        <taxon>Rhabditoidea</taxon>
        <taxon>Rhabditidae</taxon>
        <taxon>Mesorhabditinae</taxon>
        <taxon>Mesorhabditis</taxon>
    </lineage>
</organism>
<dbReference type="WBParaSite" id="MBELARI_LOCUS16589">
    <property type="protein sequence ID" value="MBELARI_LOCUS16589"/>
    <property type="gene ID" value="MBELARI_LOCUS16589"/>
</dbReference>